<evidence type="ECO:0000256" key="15">
    <source>
        <dbReference type="RuleBase" id="RU004447"/>
    </source>
</evidence>
<dbReference type="STRING" id="147828.A0A4V3SF68"/>
<evidence type="ECO:0000256" key="4">
    <source>
        <dbReference type="ARBA" id="ARBA00007261"/>
    </source>
</evidence>
<feature type="domain" description="Peptidase M16 C-terminal" evidence="17">
    <location>
        <begin position="204"/>
        <end position="389"/>
    </location>
</feature>
<evidence type="ECO:0000256" key="6">
    <source>
        <dbReference type="ARBA" id="ARBA00020510"/>
    </source>
</evidence>
<evidence type="ECO:0000313" key="19">
    <source>
        <dbReference type="Proteomes" id="UP000308267"/>
    </source>
</evidence>
<evidence type="ECO:0000256" key="9">
    <source>
        <dbReference type="ARBA" id="ARBA00022801"/>
    </source>
</evidence>
<keyword evidence="13" id="KW-0496">Mitochondrion</keyword>
<evidence type="ECO:0000256" key="12">
    <source>
        <dbReference type="ARBA" id="ARBA00023049"/>
    </source>
</evidence>
<dbReference type="EMBL" id="SJOL01006423">
    <property type="protein sequence ID" value="TGZ67244.1"/>
    <property type="molecule type" value="Genomic_DNA"/>
</dbReference>
<comment type="cofactor">
    <cofactor evidence="2">
        <name>Zn(2+)</name>
        <dbReference type="ChEBI" id="CHEBI:29105"/>
    </cofactor>
</comment>
<dbReference type="GO" id="GO:0046872">
    <property type="term" value="F:metal ion binding"/>
    <property type="evidence" value="ECO:0007669"/>
    <property type="project" value="UniProtKB-KW"/>
</dbReference>
<evidence type="ECO:0000256" key="11">
    <source>
        <dbReference type="ARBA" id="ARBA00022946"/>
    </source>
</evidence>
<name>A0A4V3SF68_OPIFE</name>
<evidence type="ECO:0000256" key="5">
    <source>
        <dbReference type="ARBA" id="ARBA00012299"/>
    </source>
</evidence>
<evidence type="ECO:0000256" key="1">
    <source>
        <dbReference type="ARBA" id="ARBA00001098"/>
    </source>
</evidence>
<dbReference type="OrthoDB" id="10251424at2759"/>
<gene>
    <name evidence="18" type="ORF">CRM22_004908</name>
</gene>
<dbReference type="AlphaFoldDB" id="A0A4V3SF68"/>
<comment type="similarity">
    <text evidence="4 15">Belongs to the peptidase M16 family.</text>
</comment>
<dbReference type="FunFam" id="3.30.830.10:FF:000001">
    <property type="entry name" value="Mitochondrial-processing peptidase subunit beta, mitochondrial"/>
    <property type="match status" value="1"/>
</dbReference>
<keyword evidence="8" id="KW-0479">Metal-binding</keyword>
<evidence type="ECO:0000256" key="7">
    <source>
        <dbReference type="ARBA" id="ARBA00022670"/>
    </source>
</evidence>
<evidence type="ECO:0000256" key="3">
    <source>
        <dbReference type="ARBA" id="ARBA00004173"/>
    </source>
</evidence>
<dbReference type="PANTHER" id="PTHR11851:SF149">
    <property type="entry name" value="GH01077P"/>
    <property type="match status" value="1"/>
</dbReference>
<comment type="catalytic activity">
    <reaction evidence="1">
        <text>Release of N-terminal transit peptides from precursor proteins imported into the mitochondrion, typically with Arg in position P2.</text>
        <dbReference type="EC" id="3.4.24.64"/>
    </reaction>
</comment>
<dbReference type="InterPro" id="IPR001431">
    <property type="entry name" value="Pept_M16_Zn_BS"/>
</dbReference>
<dbReference type="InterPro" id="IPR050361">
    <property type="entry name" value="MPP/UQCRC_Complex"/>
</dbReference>
<comment type="subcellular location">
    <subcellularLocation>
        <location evidence="3">Mitochondrion</location>
    </subcellularLocation>
</comment>
<dbReference type="Pfam" id="PF00675">
    <property type="entry name" value="Peptidase_M16"/>
    <property type="match status" value="1"/>
</dbReference>
<dbReference type="GO" id="GO:0004222">
    <property type="term" value="F:metalloendopeptidase activity"/>
    <property type="evidence" value="ECO:0007669"/>
    <property type="project" value="UniProtKB-EC"/>
</dbReference>
<keyword evidence="19" id="KW-1185">Reference proteome</keyword>
<dbReference type="GO" id="GO:0005759">
    <property type="term" value="C:mitochondrial matrix"/>
    <property type="evidence" value="ECO:0007669"/>
    <property type="project" value="UniProtKB-ARBA"/>
</dbReference>
<reference evidence="18 19" key="1">
    <citation type="journal article" date="2019" name="BMC Genomics">
        <title>New insights from Opisthorchis felineus genome: update on genomics of the epidemiologically important liver flukes.</title>
        <authorList>
            <person name="Ershov N.I."/>
            <person name="Mordvinov V.A."/>
            <person name="Prokhortchouk E.B."/>
            <person name="Pakharukova M.Y."/>
            <person name="Gunbin K.V."/>
            <person name="Ustyantsev K."/>
            <person name="Genaev M.A."/>
            <person name="Blinov A.G."/>
            <person name="Mazur A."/>
            <person name="Boulygina E."/>
            <person name="Tsygankova S."/>
            <person name="Khrameeva E."/>
            <person name="Chekanov N."/>
            <person name="Fan G."/>
            <person name="Xiao A."/>
            <person name="Zhang H."/>
            <person name="Xu X."/>
            <person name="Yang H."/>
            <person name="Solovyev V."/>
            <person name="Lee S.M."/>
            <person name="Liu X."/>
            <person name="Afonnikov D.A."/>
            <person name="Skryabin K.G."/>
        </authorList>
    </citation>
    <scope>NUCLEOTIDE SEQUENCE [LARGE SCALE GENOMIC DNA]</scope>
    <source>
        <strain evidence="18">AK-0245</strain>
        <tissue evidence="18">Whole organism</tissue>
    </source>
</reference>
<evidence type="ECO:0000256" key="13">
    <source>
        <dbReference type="ARBA" id="ARBA00023128"/>
    </source>
</evidence>
<proteinExistence type="inferred from homology"/>
<dbReference type="EC" id="3.4.24.64" evidence="5"/>
<protein>
    <recommendedName>
        <fullName evidence="6">Mitochondrial-processing peptidase subunit beta</fullName>
        <ecNumber evidence="5">3.4.24.64</ecNumber>
    </recommendedName>
    <alternativeName>
        <fullName evidence="14">Beta-MPP</fullName>
    </alternativeName>
</protein>
<dbReference type="InterPro" id="IPR007863">
    <property type="entry name" value="Peptidase_M16_C"/>
</dbReference>
<dbReference type="PROSITE" id="PS00143">
    <property type="entry name" value="INSULINASE"/>
    <property type="match status" value="1"/>
</dbReference>
<sequence>MAFRALSRCRSVVLPPAPTRLIGTATSYGLKFNPAHMPATQVTTLKNNGFRVASENWNTPTCTVGIWVDVGSRCESEANNGVAHFLEHMAFKGTDKRTQHSLELEVENKGAHLNAYTSREMTVYYAKCFTQDLPWAVELLSDILKNSKFESTQVERERGVILREMEEIESNYQEVIFDYLHATAYQGTPLGRTILGPVENVKSLKAADLKNFIKCNYKAPRMVLCAAGGIDHSQLAELAEQNFGDVPASYFEGEGTPSLDPCRFTGSEIRDRDDAMPLAHAAIAFEGPGWANPDTLALMVASSIHGAWDRSYGGGANVASKLAAQFFNEDSVHSFQHFFTCYHDTSLWGVYLTAEKMGLANGVNAFMKEFVRMCTQITPHEIERAKNQLKTHLLLQLDGTTPICEEIGRHMLVYGRRIPLSEMLERIDGLTVTNVKDVCMSYFYDRCPAVASLVLSVPKWNGSEPFIASSNGSPFRASALVQLRQCPTTTACVTRPGGFDCKPHTSDLVA</sequence>
<dbReference type="FunFam" id="3.30.830.10:FF:000002">
    <property type="entry name" value="Mitochondrial-processing peptidase subunit beta"/>
    <property type="match status" value="1"/>
</dbReference>
<dbReference type="Proteomes" id="UP000308267">
    <property type="component" value="Unassembled WGS sequence"/>
</dbReference>
<accession>A0A4V3SF68</accession>
<comment type="caution">
    <text evidence="18">The sequence shown here is derived from an EMBL/GenBank/DDBJ whole genome shotgun (WGS) entry which is preliminary data.</text>
</comment>
<dbReference type="GO" id="GO:0006627">
    <property type="term" value="P:protein processing involved in protein targeting to mitochondrion"/>
    <property type="evidence" value="ECO:0007669"/>
    <property type="project" value="TreeGrafter"/>
</dbReference>
<keyword evidence="10" id="KW-0862">Zinc</keyword>
<dbReference type="InterPro" id="IPR011249">
    <property type="entry name" value="Metalloenz_LuxS/M16"/>
</dbReference>
<evidence type="ECO:0000256" key="8">
    <source>
        <dbReference type="ARBA" id="ARBA00022723"/>
    </source>
</evidence>
<dbReference type="PANTHER" id="PTHR11851">
    <property type="entry name" value="METALLOPROTEASE"/>
    <property type="match status" value="1"/>
</dbReference>
<keyword evidence="9" id="KW-0378">Hydrolase</keyword>
<keyword evidence="12" id="KW-0482">Metalloprotease</keyword>
<evidence type="ECO:0000313" key="18">
    <source>
        <dbReference type="EMBL" id="TGZ67244.1"/>
    </source>
</evidence>
<organism evidence="18 19">
    <name type="scientific">Opisthorchis felineus</name>
    <dbReference type="NCBI Taxonomy" id="147828"/>
    <lineage>
        <taxon>Eukaryota</taxon>
        <taxon>Metazoa</taxon>
        <taxon>Spiralia</taxon>
        <taxon>Lophotrochozoa</taxon>
        <taxon>Platyhelminthes</taxon>
        <taxon>Trematoda</taxon>
        <taxon>Digenea</taxon>
        <taxon>Opisthorchiida</taxon>
        <taxon>Opisthorchiata</taxon>
        <taxon>Opisthorchiidae</taxon>
        <taxon>Opisthorchis</taxon>
    </lineage>
</organism>
<evidence type="ECO:0000256" key="14">
    <source>
        <dbReference type="ARBA" id="ARBA00031018"/>
    </source>
</evidence>
<dbReference type="InterPro" id="IPR011765">
    <property type="entry name" value="Pept_M16_N"/>
</dbReference>
<dbReference type="Pfam" id="PF05193">
    <property type="entry name" value="Peptidase_M16_C"/>
    <property type="match status" value="1"/>
</dbReference>
<evidence type="ECO:0000256" key="2">
    <source>
        <dbReference type="ARBA" id="ARBA00001947"/>
    </source>
</evidence>
<dbReference type="Gene3D" id="3.30.830.10">
    <property type="entry name" value="Metalloenzyme, LuxS/M16 peptidase-like"/>
    <property type="match status" value="2"/>
</dbReference>
<evidence type="ECO:0000256" key="10">
    <source>
        <dbReference type="ARBA" id="ARBA00022833"/>
    </source>
</evidence>
<keyword evidence="11" id="KW-0809">Transit peptide</keyword>
<evidence type="ECO:0000259" key="16">
    <source>
        <dbReference type="Pfam" id="PF00675"/>
    </source>
</evidence>
<keyword evidence="7" id="KW-0645">Protease</keyword>
<evidence type="ECO:0000259" key="17">
    <source>
        <dbReference type="Pfam" id="PF05193"/>
    </source>
</evidence>
<feature type="domain" description="Peptidase M16 N-terminal" evidence="16">
    <location>
        <begin position="51"/>
        <end position="197"/>
    </location>
</feature>
<dbReference type="SUPFAM" id="SSF63411">
    <property type="entry name" value="LuxS/MPP-like metallohydrolase"/>
    <property type="match status" value="2"/>
</dbReference>